<gene>
    <name evidence="2" type="ORF">BC793_13623</name>
</gene>
<name>A0A316EKD5_9ACTN</name>
<dbReference type="InterPro" id="IPR051396">
    <property type="entry name" value="Bact_Antivir_Def_Nuclease"/>
</dbReference>
<protein>
    <submittedName>
        <fullName evidence="2">Putative AbiEii toxin of type IV toxin-antitoxin system</fullName>
    </submittedName>
</protein>
<dbReference type="InterPro" id="IPR027417">
    <property type="entry name" value="P-loop_NTPase"/>
</dbReference>
<comment type="caution">
    <text evidence="2">The sequence shown here is derived from an EMBL/GenBank/DDBJ whole genome shotgun (WGS) entry which is preliminary data.</text>
</comment>
<dbReference type="GO" id="GO:0016887">
    <property type="term" value="F:ATP hydrolysis activity"/>
    <property type="evidence" value="ECO:0007669"/>
    <property type="project" value="InterPro"/>
</dbReference>
<evidence type="ECO:0000259" key="1">
    <source>
        <dbReference type="Pfam" id="PF13304"/>
    </source>
</evidence>
<dbReference type="AlphaFoldDB" id="A0A316EKD5"/>
<dbReference type="PANTHER" id="PTHR43581">
    <property type="entry name" value="ATP/GTP PHOSPHATASE"/>
    <property type="match status" value="1"/>
</dbReference>
<feature type="domain" description="ATPase AAA-type core" evidence="1">
    <location>
        <begin position="349"/>
        <end position="418"/>
    </location>
</feature>
<dbReference type="SUPFAM" id="SSF52540">
    <property type="entry name" value="P-loop containing nucleoside triphosphate hydrolases"/>
    <property type="match status" value="1"/>
</dbReference>
<dbReference type="PANTHER" id="PTHR43581:SF2">
    <property type="entry name" value="EXCINUCLEASE ATPASE SUBUNIT"/>
    <property type="match status" value="1"/>
</dbReference>
<dbReference type="GO" id="GO:0005524">
    <property type="term" value="F:ATP binding"/>
    <property type="evidence" value="ECO:0007669"/>
    <property type="project" value="InterPro"/>
</dbReference>
<dbReference type="Gene3D" id="3.40.50.300">
    <property type="entry name" value="P-loop containing nucleotide triphosphate hydrolases"/>
    <property type="match status" value="1"/>
</dbReference>
<evidence type="ECO:0000313" key="2">
    <source>
        <dbReference type="EMBL" id="PWK30801.1"/>
    </source>
</evidence>
<reference evidence="2 3" key="1">
    <citation type="submission" date="2018-05" db="EMBL/GenBank/DDBJ databases">
        <title>Genomic Encyclopedia of Archaeal and Bacterial Type Strains, Phase II (KMG-II): from individual species to whole genera.</title>
        <authorList>
            <person name="Goeker M."/>
        </authorList>
    </citation>
    <scope>NUCLEOTIDE SEQUENCE [LARGE SCALE GENOMIC DNA]</scope>
    <source>
        <strain evidence="2 3">DSM 45184</strain>
    </source>
</reference>
<dbReference type="Proteomes" id="UP000245697">
    <property type="component" value="Unassembled WGS sequence"/>
</dbReference>
<evidence type="ECO:0000313" key="3">
    <source>
        <dbReference type="Proteomes" id="UP000245697"/>
    </source>
</evidence>
<dbReference type="EMBL" id="QGGR01000036">
    <property type="protein sequence ID" value="PWK30801.1"/>
    <property type="molecule type" value="Genomic_DNA"/>
</dbReference>
<keyword evidence="3" id="KW-1185">Reference proteome</keyword>
<accession>A0A316EKD5</accession>
<dbReference type="Pfam" id="PF13304">
    <property type="entry name" value="AAA_21"/>
    <property type="match status" value="1"/>
</dbReference>
<dbReference type="InterPro" id="IPR003959">
    <property type="entry name" value="ATPase_AAA_core"/>
</dbReference>
<proteinExistence type="predicted"/>
<sequence>MLFVVVAAGHAVPEDGAGSAAFLLHDNWDDWFRFETLYQLVVRDEAGQLTDVGQVKIGQFGMGQDQKSPALPDSFDQLDESFFSVGQDGAYYEQLNRLGEHVRSEVLTALHDLAADDDLYPRALAEEVTTVSLLRAVTHTSVVGQFRRQARGGLHLTRFRFTYRTPPPADLPDLGAVLEFDVVPESEPPTNIHVLIGSNGVGKTHLLHHLSHVVAGELAPVADGEPGTFTFDADGDQADNFTNAISVSFSAFDRFEPIGGSNPRYAYIGLKRVRRDKKSGKPLPPKDHRTLAGEFGRSVQACRQPARRERWQRALQLLAGDPIFADAGVIELADLATSDDVGDTARDLFRDLSSGHKIVLLTMTRLVETVEERSLVLLDEPEAHLHPPLLAAFVRALSDLLINRNGVAIIATHSPVVLQEVPRVCAWKLRRAGDVLVAERPEIETFGENVGVLTREVFGLEVTRSGFHKVLRDAVAQGESYGVILDRFDGRLGGEARALVRGLIAVRESGGVL</sequence>
<organism evidence="2 3">
    <name type="scientific">Actinoplanes xinjiangensis</name>
    <dbReference type="NCBI Taxonomy" id="512350"/>
    <lineage>
        <taxon>Bacteria</taxon>
        <taxon>Bacillati</taxon>
        <taxon>Actinomycetota</taxon>
        <taxon>Actinomycetes</taxon>
        <taxon>Micromonosporales</taxon>
        <taxon>Micromonosporaceae</taxon>
        <taxon>Actinoplanes</taxon>
    </lineage>
</organism>